<protein>
    <recommendedName>
        <fullName evidence="3">Four helix bundle protein</fullName>
    </recommendedName>
</protein>
<dbReference type="NCBIfam" id="TIGR02436">
    <property type="entry name" value="four helix bundle protein"/>
    <property type="match status" value="1"/>
</dbReference>
<dbReference type="InterPro" id="IPR036583">
    <property type="entry name" value="23S_rRNA_IVS_sf"/>
</dbReference>
<dbReference type="PANTHER" id="PTHR38471">
    <property type="entry name" value="FOUR HELIX BUNDLE PROTEIN"/>
    <property type="match status" value="1"/>
</dbReference>
<evidence type="ECO:0000313" key="1">
    <source>
        <dbReference type="EMBL" id="OZC04525.1"/>
    </source>
</evidence>
<keyword evidence="2" id="KW-1185">Reference proteome</keyword>
<dbReference type="EMBL" id="MQWB01000001">
    <property type="protein sequence ID" value="OZC04525.1"/>
    <property type="molecule type" value="Genomic_DNA"/>
</dbReference>
<comment type="caution">
    <text evidence="1">The sequence shown here is derived from an EMBL/GenBank/DDBJ whole genome shotgun (WGS) entry which is preliminary data.</text>
</comment>
<dbReference type="Pfam" id="PF05635">
    <property type="entry name" value="23S_rRNA_IVP"/>
    <property type="match status" value="1"/>
</dbReference>
<dbReference type="Gene3D" id="1.20.1440.60">
    <property type="entry name" value="23S rRNA-intervening sequence"/>
    <property type="match status" value="1"/>
</dbReference>
<sequence>MRVWSGGVALAEAVYAATRTFPEDERFGLTSQLRRAAVSIPSNIAEGWGRGSRADYRRFVIVARGSLYEVETQLLLSHRFGFLAQEAYADLRNQTQALSRQLQAMVRSLSASPQSP</sequence>
<dbReference type="CDD" id="cd16377">
    <property type="entry name" value="23S_rRNA_IVP_like"/>
    <property type="match status" value="1"/>
</dbReference>
<accession>A0A259U3B9</accession>
<dbReference type="InterPro" id="IPR012657">
    <property type="entry name" value="23S_rRNA-intervening_sequence"/>
</dbReference>
<dbReference type="SUPFAM" id="SSF158446">
    <property type="entry name" value="IVS-encoded protein-like"/>
    <property type="match status" value="1"/>
</dbReference>
<organism evidence="1 2">
    <name type="scientific">Rubricoccus marinus</name>
    <dbReference type="NCBI Taxonomy" id="716817"/>
    <lineage>
        <taxon>Bacteria</taxon>
        <taxon>Pseudomonadati</taxon>
        <taxon>Rhodothermota</taxon>
        <taxon>Rhodothermia</taxon>
        <taxon>Rhodothermales</taxon>
        <taxon>Rubricoccaceae</taxon>
        <taxon>Rubricoccus</taxon>
    </lineage>
</organism>
<proteinExistence type="predicted"/>
<dbReference type="Proteomes" id="UP000216446">
    <property type="component" value="Unassembled WGS sequence"/>
</dbReference>
<gene>
    <name evidence="1" type="ORF">BSZ36_00880</name>
</gene>
<dbReference type="InParanoid" id="A0A259U3B9"/>
<evidence type="ECO:0000313" key="2">
    <source>
        <dbReference type="Proteomes" id="UP000216446"/>
    </source>
</evidence>
<dbReference type="AlphaFoldDB" id="A0A259U3B9"/>
<name>A0A259U3B9_9BACT</name>
<dbReference type="PANTHER" id="PTHR38471:SF2">
    <property type="entry name" value="FOUR HELIX BUNDLE PROTEIN"/>
    <property type="match status" value="1"/>
</dbReference>
<reference evidence="1 2" key="1">
    <citation type="submission" date="2016-11" db="EMBL/GenBank/DDBJ databases">
        <title>Study of marine rhodopsin-containing bacteria.</title>
        <authorList>
            <person name="Yoshizawa S."/>
            <person name="Kumagai Y."/>
            <person name="Kogure K."/>
        </authorList>
    </citation>
    <scope>NUCLEOTIDE SEQUENCE [LARGE SCALE GENOMIC DNA]</scope>
    <source>
        <strain evidence="1 2">SG-29</strain>
    </source>
</reference>
<evidence type="ECO:0008006" key="3">
    <source>
        <dbReference type="Google" id="ProtNLM"/>
    </source>
</evidence>